<accession>A0A4D4KJ64</accession>
<reference evidence="2 3" key="1">
    <citation type="journal article" date="2020" name="Int. J. Syst. Evol. Microbiol.">
        <title>Reclassification of Streptomyces castelarensis and Streptomyces sporoclivatus as later heterotypic synonyms of Streptomyces antimycoticus.</title>
        <authorList>
            <person name="Komaki H."/>
            <person name="Tamura T."/>
        </authorList>
    </citation>
    <scope>NUCLEOTIDE SEQUENCE [LARGE SCALE GENOMIC DNA]</scope>
    <source>
        <strain evidence="2 3">NBRC 12839</strain>
    </source>
</reference>
<sequence>MGYARVSTKGQLLGRQIHALAPYARRHGDEWHGDVVMARYLSHAGVRTLIAVPNLVQHGDLPSLSGNDFHGLRRGVSGP</sequence>
<gene>
    <name evidence="2" type="ORF">SANT12839_098570</name>
</gene>
<proteinExistence type="predicted"/>
<keyword evidence="3" id="KW-1185">Reference proteome</keyword>
<dbReference type="Proteomes" id="UP000299290">
    <property type="component" value="Unassembled WGS sequence"/>
</dbReference>
<protein>
    <recommendedName>
        <fullName evidence="4">Resolvase/invertase-type recombinase catalytic domain-containing protein</fullName>
    </recommendedName>
</protein>
<organism evidence="2 3">
    <name type="scientific">Streptomyces antimycoticus</name>
    <dbReference type="NCBI Taxonomy" id="68175"/>
    <lineage>
        <taxon>Bacteria</taxon>
        <taxon>Bacillati</taxon>
        <taxon>Actinomycetota</taxon>
        <taxon>Actinomycetes</taxon>
        <taxon>Kitasatosporales</taxon>
        <taxon>Streptomycetaceae</taxon>
        <taxon>Streptomyces</taxon>
        <taxon>Streptomyces violaceusniger group</taxon>
    </lineage>
</organism>
<dbReference type="EMBL" id="BJHV01000001">
    <property type="protein sequence ID" value="GDY48975.1"/>
    <property type="molecule type" value="Genomic_DNA"/>
</dbReference>
<dbReference type="AlphaFoldDB" id="A0A4D4KJ64"/>
<evidence type="ECO:0008006" key="4">
    <source>
        <dbReference type="Google" id="ProtNLM"/>
    </source>
</evidence>
<feature type="region of interest" description="Disordered" evidence="1">
    <location>
        <begin position="60"/>
        <end position="79"/>
    </location>
</feature>
<evidence type="ECO:0000313" key="3">
    <source>
        <dbReference type="Proteomes" id="UP000299290"/>
    </source>
</evidence>
<name>A0A4D4KJ64_9ACTN</name>
<evidence type="ECO:0000256" key="1">
    <source>
        <dbReference type="SAM" id="MobiDB-lite"/>
    </source>
</evidence>
<comment type="caution">
    <text evidence="2">The sequence shown here is derived from an EMBL/GenBank/DDBJ whole genome shotgun (WGS) entry which is preliminary data.</text>
</comment>
<evidence type="ECO:0000313" key="2">
    <source>
        <dbReference type="EMBL" id="GDY48975.1"/>
    </source>
</evidence>